<evidence type="ECO:0000313" key="2">
    <source>
        <dbReference type="Proteomes" id="UP001056120"/>
    </source>
</evidence>
<gene>
    <name evidence="1" type="ORF">L1987_47780</name>
</gene>
<dbReference type="Proteomes" id="UP001056120">
    <property type="component" value="Linkage Group LG16"/>
</dbReference>
<protein>
    <submittedName>
        <fullName evidence="1">Uncharacterized protein</fullName>
    </submittedName>
</protein>
<organism evidence="1 2">
    <name type="scientific">Smallanthus sonchifolius</name>
    <dbReference type="NCBI Taxonomy" id="185202"/>
    <lineage>
        <taxon>Eukaryota</taxon>
        <taxon>Viridiplantae</taxon>
        <taxon>Streptophyta</taxon>
        <taxon>Embryophyta</taxon>
        <taxon>Tracheophyta</taxon>
        <taxon>Spermatophyta</taxon>
        <taxon>Magnoliopsida</taxon>
        <taxon>eudicotyledons</taxon>
        <taxon>Gunneridae</taxon>
        <taxon>Pentapetalae</taxon>
        <taxon>asterids</taxon>
        <taxon>campanulids</taxon>
        <taxon>Asterales</taxon>
        <taxon>Asteraceae</taxon>
        <taxon>Asteroideae</taxon>
        <taxon>Heliantheae alliance</taxon>
        <taxon>Millerieae</taxon>
        <taxon>Smallanthus</taxon>
    </lineage>
</organism>
<evidence type="ECO:0000313" key="1">
    <source>
        <dbReference type="EMBL" id="KAI3773255.1"/>
    </source>
</evidence>
<reference evidence="2" key="1">
    <citation type="journal article" date="2022" name="Mol. Ecol. Resour.">
        <title>The genomes of chicory, endive, great burdock and yacon provide insights into Asteraceae palaeo-polyploidization history and plant inulin production.</title>
        <authorList>
            <person name="Fan W."/>
            <person name="Wang S."/>
            <person name="Wang H."/>
            <person name="Wang A."/>
            <person name="Jiang F."/>
            <person name="Liu H."/>
            <person name="Zhao H."/>
            <person name="Xu D."/>
            <person name="Zhang Y."/>
        </authorList>
    </citation>
    <scope>NUCLEOTIDE SEQUENCE [LARGE SCALE GENOMIC DNA]</scope>
    <source>
        <strain evidence="2">cv. Yunnan</strain>
    </source>
</reference>
<reference evidence="1 2" key="2">
    <citation type="journal article" date="2022" name="Mol. Ecol. Resour.">
        <title>The genomes of chicory, endive, great burdock and yacon provide insights into Asteraceae paleo-polyploidization history and plant inulin production.</title>
        <authorList>
            <person name="Fan W."/>
            <person name="Wang S."/>
            <person name="Wang H."/>
            <person name="Wang A."/>
            <person name="Jiang F."/>
            <person name="Liu H."/>
            <person name="Zhao H."/>
            <person name="Xu D."/>
            <person name="Zhang Y."/>
        </authorList>
    </citation>
    <scope>NUCLEOTIDE SEQUENCE [LARGE SCALE GENOMIC DNA]</scope>
    <source>
        <strain evidence="2">cv. Yunnan</strain>
        <tissue evidence="1">Leaves</tissue>
    </source>
</reference>
<keyword evidence="2" id="KW-1185">Reference proteome</keyword>
<comment type="caution">
    <text evidence="1">The sequence shown here is derived from an EMBL/GenBank/DDBJ whole genome shotgun (WGS) entry which is preliminary data.</text>
</comment>
<proteinExistence type="predicted"/>
<accession>A0ACB9FR07</accession>
<dbReference type="EMBL" id="CM042033">
    <property type="protein sequence ID" value="KAI3773255.1"/>
    <property type="molecule type" value="Genomic_DNA"/>
</dbReference>
<sequence>MDQNTQEIAAQLSAIAARLDAFFVHLKNDVEVIKSSIYGSHKRGKKPKDDPGNPLRIPVKGEDTGDNFITGVEEIIPENFSLEIHGEEFTKENPGENQEKGNKHEVSDQDERDRIQFADDDRNLNLITQRSLQSPSDRSTSSGGDGCSILRRSDLDDDWIYHLYHRWPEGVASRRKTSLRFEQGSNVINLFNPSMKTIRVARNEIFKGKRKWAWDKTQETKPFVISKWVAVQTQVLNKIVKISLSKPPNDHISFPLLDSSGGESHTSTMRLHGTIGSTKVLILVDSGSTHDFIAESLVRQLNLSTQLVTPFDVLVQLSNLEIKQDFYSFSLGGVDAVLGIRWLSSMNTTQTNWNEMFLIITINGQTYKLTGVSLAPSKSAPLQQLTATTENSLLNMQLQHAVTHHLVFDTGQPGFSRTTSSRLEDKSFLRAGSIDTNAGRYMLAQL</sequence>
<name>A0ACB9FR07_9ASTR</name>